<keyword evidence="1" id="KW-0812">Transmembrane</keyword>
<feature type="transmembrane region" description="Helical" evidence="1">
    <location>
        <begin position="98"/>
        <end position="122"/>
    </location>
</feature>
<evidence type="ECO:0000256" key="1">
    <source>
        <dbReference type="SAM" id="Phobius"/>
    </source>
</evidence>
<evidence type="ECO:0000313" key="3">
    <source>
        <dbReference type="Proteomes" id="UP001321760"/>
    </source>
</evidence>
<accession>A0AAV9H3G3</accession>
<sequence>MESLELPEMSSSGDGSKGISAPVDGLDTLLGLLPAAKAVRDIQAQPARNPLSWASISIFLVDLTLAIPAILFLVYAAMVARADGKDASTEPVLSLINAATYGPSIFPIVFAAVTANFLRALAAWKLERGITVLNLELLLGSRSVFSAFSIPFSIRSINLFVPLLMVLWALSPLGGQAALRAVEVAPPETAEPWIVQYLDFMSEFPYSSPTSSAGIDLLPAALGAFSAALAAPPEVKGASQDAFRNIKIPMIEPCQRADTPKDQDGWFGLEERGNISFSSLSGLPIASLEPMITRANYSFVLETSYVYANCSVSHSTGMSMTEFRSYLDANTRYNNWRTLVITPLFEPQVIFTSWTINGLTNATCNLTTTFVEAEVRCRGSVCENIRARPGKIPEKPLYPKTVLSGLPAEAFFRSFVNASETPWSKEYIADPYSTPIEYYFTHPEAPYSARRNASEDGWRGAEIWPVGDEVFSQRFTELLNTFWIVNIAPFAVTGNFTYESQPRDPTPGPTRYRIHNVTGSVISNDPVLRASWGWIAMLIVASSVILLAGVLAAALRLLRRGPDILDRTPLLLRDNPYADVQPVSSMEGSVDAMARLKDVKVCIGDGKTEAATGRLVFGTVGEVEPLARQRKGRLYS</sequence>
<feature type="transmembrane region" description="Helical" evidence="1">
    <location>
        <begin position="53"/>
        <end position="78"/>
    </location>
</feature>
<comment type="caution">
    <text evidence="2">The sequence shown here is derived from an EMBL/GenBank/DDBJ whole genome shotgun (WGS) entry which is preliminary data.</text>
</comment>
<organism evidence="2 3">
    <name type="scientific">Podospora aff. communis PSN243</name>
    <dbReference type="NCBI Taxonomy" id="3040156"/>
    <lineage>
        <taxon>Eukaryota</taxon>
        <taxon>Fungi</taxon>
        <taxon>Dikarya</taxon>
        <taxon>Ascomycota</taxon>
        <taxon>Pezizomycotina</taxon>
        <taxon>Sordariomycetes</taxon>
        <taxon>Sordariomycetidae</taxon>
        <taxon>Sordariales</taxon>
        <taxon>Podosporaceae</taxon>
        <taxon>Podospora</taxon>
    </lineage>
</organism>
<keyword evidence="1" id="KW-0472">Membrane</keyword>
<reference evidence="2" key="2">
    <citation type="submission" date="2023-05" db="EMBL/GenBank/DDBJ databases">
        <authorList>
            <consortium name="Lawrence Berkeley National Laboratory"/>
            <person name="Steindorff A."/>
            <person name="Hensen N."/>
            <person name="Bonometti L."/>
            <person name="Westerberg I."/>
            <person name="Brannstrom I.O."/>
            <person name="Guillou S."/>
            <person name="Cros-Aarteil S."/>
            <person name="Calhoun S."/>
            <person name="Haridas S."/>
            <person name="Kuo A."/>
            <person name="Mondo S."/>
            <person name="Pangilinan J."/>
            <person name="Riley R."/>
            <person name="Labutti K."/>
            <person name="Andreopoulos B."/>
            <person name="Lipzen A."/>
            <person name="Chen C."/>
            <person name="Yanf M."/>
            <person name="Daum C."/>
            <person name="Ng V."/>
            <person name="Clum A."/>
            <person name="Ohm R."/>
            <person name="Martin F."/>
            <person name="Silar P."/>
            <person name="Natvig D."/>
            <person name="Lalanne C."/>
            <person name="Gautier V."/>
            <person name="Ament-Velasquez S.L."/>
            <person name="Kruys A."/>
            <person name="Hutchinson M.I."/>
            <person name="Powell A.J."/>
            <person name="Barry K."/>
            <person name="Miller A.N."/>
            <person name="Grigoriev I.V."/>
            <person name="Debuchy R."/>
            <person name="Gladieux P."/>
            <person name="Thoren M.H."/>
            <person name="Johannesson H."/>
        </authorList>
    </citation>
    <scope>NUCLEOTIDE SEQUENCE</scope>
    <source>
        <strain evidence="2">PSN243</strain>
    </source>
</reference>
<protein>
    <submittedName>
        <fullName evidence="2">Uncharacterized protein</fullName>
    </submittedName>
</protein>
<proteinExistence type="predicted"/>
<evidence type="ECO:0000313" key="2">
    <source>
        <dbReference type="EMBL" id="KAK4455215.1"/>
    </source>
</evidence>
<reference evidence="2" key="1">
    <citation type="journal article" date="2023" name="Mol. Phylogenet. Evol.">
        <title>Genome-scale phylogeny and comparative genomics of the fungal order Sordariales.</title>
        <authorList>
            <person name="Hensen N."/>
            <person name="Bonometti L."/>
            <person name="Westerberg I."/>
            <person name="Brannstrom I.O."/>
            <person name="Guillou S."/>
            <person name="Cros-Aarteil S."/>
            <person name="Calhoun S."/>
            <person name="Haridas S."/>
            <person name="Kuo A."/>
            <person name="Mondo S."/>
            <person name="Pangilinan J."/>
            <person name="Riley R."/>
            <person name="LaButti K."/>
            <person name="Andreopoulos B."/>
            <person name="Lipzen A."/>
            <person name="Chen C."/>
            <person name="Yan M."/>
            <person name="Daum C."/>
            <person name="Ng V."/>
            <person name="Clum A."/>
            <person name="Steindorff A."/>
            <person name="Ohm R.A."/>
            <person name="Martin F."/>
            <person name="Silar P."/>
            <person name="Natvig D.O."/>
            <person name="Lalanne C."/>
            <person name="Gautier V."/>
            <person name="Ament-Velasquez S.L."/>
            <person name="Kruys A."/>
            <person name="Hutchinson M.I."/>
            <person name="Powell A.J."/>
            <person name="Barry K."/>
            <person name="Miller A.N."/>
            <person name="Grigoriev I.V."/>
            <person name="Debuchy R."/>
            <person name="Gladieux P."/>
            <person name="Hiltunen Thoren M."/>
            <person name="Johannesson H."/>
        </authorList>
    </citation>
    <scope>NUCLEOTIDE SEQUENCE</scope>
    <source>
        <strain evidence="2">PSN243</strain>
    </source>
</reference>
<gene>
    <name evidence="2" type="ORF">QBC34DRAFT_433427</name>
</gene>
<dbReference type="Proteomes" id="UP001321760">
    <property type="component" value="Unassembled WGS sequence"/>
</dbReference>
<dbReference type="EMBL" id="MU865915">
    <property type="protein sequence ID" value="KAK4455215.1"/>
    <property type="molecule type" value="Genomic_DNA"/>
</dbReference>
<keyword evidence="3" id="KW-1185">Reference proteome</keyword>
<name>A0AAV9H3G3_9PEZI</name>
<feature type="transmembrane region" description="Helical" evidence="1">
    <location>
        <begin position="532"/>
        <end position="558"/>
    </location>
</feature>
<keyword evidence="1" id="KW-1133">Transmembrane helix</keyword>
<dbReference type="AlphaFoldDB" id="A0AAV9H3G3"/>